<accession>A0A219AQZ9</accession>
<dbReference type="GeneID" id="33936579"/>
<dbReference type="AlphaFoldDB" id="A0A219AQZ9"/>
<proteinExistence type="predicted"/>
<dbReference type="RefSeq" id="XP_022285627.1">
    <property type="nucleotide sequence ID" value="XM_022429335.1"/>
</dbReference>
<evidence type="ECO:0000313" key="1">
    <source>
        <dbReference type="EMBL" id="OWT43181.1"/>
    </source>
</evidence>
<keyword evidence="2" id="KW-1185">Reference proteome</keyword>
<dbReference type="KEGG" id="pchm:VFPPC_17643"/>
<gene>
    <name evidence="1" type="ORF">VFPPC_17643</name>
</gene>
<evidence type="ECO:0000313" key="2">
    <source>
        <dbReference type="Proteomes" id="UP000078397"/>
    </source>
</evidence>
<dbReference type="Proteomes" id="UP000078397">
    <property type="component" value="Unassembled WGS sequence"/>
</dbReference>
<comment type="caution">
    <text evidence="1">The sequence shown here is derived from an EMBL/GenBank/DDBJ whole genome shotgun (WGS) entry which is preliminary data.</text>
</comment>
<name>A0A219AQZ9_METCM</name>
<protein>
    <submittedName>
        <fullName evidence="1">Uncharacterized protein</fullName>
    </submittedName>
</protein>
<reference evidence="1 2" key="1">
    <citation type="journal article" date="2016" name="PLoS Pathog.">
        <title>Biosynthesis of antibiotic leucinostatins in bio-control fungus Purpureocillium lilacinum and their inhibition on phytophthora revealed by genome mining.</title>
        <authorList>
            <person name="Wang G."/>
            <person name="Liu Z."/>
            <person name="Lin R."/>
            <person name="Li E."/>
            <person name="Mao Z."/>
            <person name="Ling J."/>
            <person name="Yang Y."/>
            <person name="Yin W.B."/>
            <person name="Xie B."/>
        </authorList>
    </citation>
    <scope>NUCLEOTIDE SEQUENCE [LARGE SCALE GENOMIC DNA]</scope>
    <source>
        <strain evidence="1">170</strain>
    </source>
</reference>
<sequence>MKIDVSPVHSKRAKAAFSLDLIFLLVLIRIAKMPSSAPKKVYAKMIDYLSYNPVPIPSYNLSADPNHLAEEGEDF</sequence>
<dbReference type="EMBL" id="LSBJ02000003">
    <property type="protein sequence ID" value="OWT43181.1"/>
    <property type="molecule type" value="Genomic_DNA"/>
</dbReference>
<organism evidence="1 2">
    <name type="scientific">Pochonia chlamydosporia 170</name>
    <dbReference type="NCBI Taxonomy" id="1380566"/>
    <lineage>
        <taxon>Eukaryota</taxon>
        <taxon>Fungi</taxon>
        <taxon>Dikarya</taxon>
        <taxon>Ascomycota</taxon>
        <taxon>Pezizomycotina</taxon>
        <taxon>Sordariomycetes</taxon>
        <taxon>Hypocreomycetidae</taxon>
        <taxon>Hypocreales</taxon>
        <taxon>Clavicipitaceae</taxon>
        <taxon>Pochonia</taxon>
    </lineage>
</organism>